<evidence type="ECO:0000313" key="1">
    <source>
        <dbReference type="EnsemblMetazoa" id="SMAR014161-PA"/>
    </source>
</evidence>
<reference evidence="2" key="1">
    <citation type="submission" date="2011-05" db="EMBL/GenBank/DDBJ databases">
        <authorList>
            <person name="Richards S.R."/>
            <person name="Qu J."/>
            <person name="Jiang H."/>
            <person name="Jhangiani S.N."/>
            <person name="Agravi P."/>
            <person name="Goodspeed R."/>
            <person name="Gross S."/>
            <person name="Mandapat C."/>
            <person name="Jackson L."/>
            <person name="Mathew T."/>
            <person name="Pu L."/>
            <person name="Thornton R."/>
            <person name="Saada N."/>
            <person name="Wilczek-Boney K.B."/>
            <person name="Lee S."/>
            <person name="Kovar C."/>
            <person name="Wu Y."/>
            <person name="Scherer S.E."/>
            <person name="Worley K.C."/>
            <person name="Muzny D.M."/>
            <person name="Gibbs R."/>
        </authorList>
    </citation>
    <scope>NUCLEOTIDE SEQUENCE</scope>
    <source>
        <strain evidence="2">Brora</strain>
    </source>
</reference>
<evidence type="ECO:0000313" key="2">
    <source>
        <dbReference type="Proteomes" id="UP000014500"/>
    </source>
</evidence>
<dbReference type="AlphaFoldDB" id="T1JJY1"/>
<dbReference type="PANTHER" id="PTHR31463">
    <property type="entry name" value="MACROPHAGE-EXPRESSED GENE 1 PROTEIN"/>
    <property type="match status" value="1"/>
</dbReference>
<dbReference type="PhylomeDB" id="T1JJY1"/>
<accession>T1JJY1</accession>
<protein>
    <submittedName>
        <fullName evidence="1">Uncharacterized protein</fullName>
    </submittedName>
</protein>
<dbReference type="GO" id="GO:0016020">
    <property type="term" value="C:membrane"/>
    <property type="evidence" value="ECO:0007669"/>
    <property type="project" value="UniProtKB-SubCell"/>
</dbReference>
<reference evidence="1" key="2">
    <citation type="submission" date="2015-02" db="UniProtKB">
        <authorList>
            <consortium name="EnsemblMetazoa"/>
        </authorList>
    </citation>
    <scope>IDENTIFICATION</scope>
</reference>
<dbReference type="HOGENOM" id="CLU_1369314_0_0_1"/>
<dbReference type="EMBL" id="JH431720">
    <property type="status" value="NOT_ANNOTATED_CDS"/>
    <property type="molecule type" value="Genomic_DNA"/>
</dbReference>
<name>T1JJY1_STRMM</name>
<keyword evidence="2" id="KW-1185">Reference proteome</keyword>
<organism evidence="1 2">
    <name type="scientific">Strigamia maritima</name>
    <name type="common">European centipede</name>
    <name type="synonym">Geophilus maritimus</name>
    <dbReference type="NCBI Taxonomy" id="126957"/>
    <lineage>
        <taxon>Eukaryota</taxon>
        <taxon>Metazoa</taxon>
        <taxon>Ecdysozoa</taxon>
        <taxon>Arthropoda</taxon>
        <taxon>Myriapoda</taxon>
        <taxon>Chilopoda</taxon>
        <taxon>Pleurostigmophora</taxon>
        <taxon>Geophilomorpha</taxon>
        <taxon>Linotaeniidae</taxon>
        <taxon>Strigamia</taxon>
    </lineage>
</organism>
<sequence>MIFENQRKCECDLKAWRLGKEPTYTFSLHCAYDYDMIEHFSQMWLLCIAILSHTLMADVITNPTTCPSINKLEALPGSGWDSIRNKEMGRVFDFTYTQCRTTEDRKYLIPDSIYEVAIKDSSLQTTSDYLAHYLNYTSVLASSLQINIGFNIFGLVGVQNSYDLNYLDTKRRQVVEKSRTTRVQMRNSMYAVQSMPDAKF</sequence>
<proteinExistence type="predicted"/>
<dbReference type="InterPro" id="IPR039707">
    <property type="entry name" value="MPEG1"/>
</dbReference>
<dbReference type="Proteomes" id="UP000014500">
    <property type="component" value="Unassembled WGS sequence"/>
</dbReference>
<dbReference type="PANTHER" id="PTHR31463:SF1">
    <property type="entry name" value="MACROPHAGE-EXPRESSED GENE 1 PROTEIN"/>
    <property type="match status" value="1"/>
</dbReference>
<dbReference type="EnsemblMetazoa" id="SMAR014161-RA">
    <property type="protein sequence ID" value="SMAR014161-PA"/>
    <property type="gene ID" value="SMAR014161"/>
</dbReference>
<dbReference type="STRING" id="126957.T1JJY1"/>
<dbReference type="GO" id="GO:0045087">
    <property type="term" value="P:innate immune response"/>
    <property type="evidence" value="ECO:0007669"/>
    <property type="project" value="UniProtKB-KW"/>
</dbReference>